<sequence length="241" mass="26326">MRLGVQLVCVLMVLGWPAWAAADSYHWSGRIGRLEVSSHVSGFAEGAGVGGWTPREVRQFVTWARPLSDSLPTGVSVEIEASEDEGVVVVVKRCPRGLRKCQRPSVRTYRAPIEGPWIEPSEPEGLVGFVEKLVGTRRRPRAEERGPIYTIQVLATPDENLAEARAELLRERLPAVPATMYTSTCAPCDVREAKLVPEHGPDGERHLVLLGNFATTADATRALKALRAAGVSDGFVRELPQ</sequence>
<gene>
    <name evidence="3" type="ORF">O0S08_26090</name>
</gene>
<dbReference type="Pfam" id="PF05036">
    <property type="entry name" value="SPOR"/>
    <property type="match status" value="1"/>
</dbReference>
<dbReference type="SUPFAM" id="SSF110997">
    <property type="entry name" value="Sporulation related repeat"/>
    <property type="match status" value="1"/>
</dbReference>
<feature type="signal peptide" evidence="1">
    <location>
        <begin position="1"/>
        <end position="20"/>
    </location>
</feature>
<proteinExistence type="predicted"/>
<reference evidence="3" key="1">
    <citation type="submission" date="2022-11" db="EMBL/GenBank/DDBJ databases">
        <title>Minimal conservation of predation-associated metabolite biosynthetic gene clusters underscores biosynthetic potential of Myxococcota including descriptions for ten novel species: Archangium lansinium sp. nov., Myxococcus landrumus sp. nov., Nannocystis bai.</title>
        <authorList>
            <person name="Ahearne A."/>
            <person name="Stevens C."/>
            <person name="Dowd S."/>
        </authorList>
    </citation>
    <scope>NUCLEOTIDE SEQUENCE</scope>
    <source>
        <strain evidence="3">Fl3</strain>
    </source>
</reference>
<dbReference type="Proteomes" id="UP001164459">
    <property type="component" value="Chromosome"/>
</dbReference>
<feature type="chain" id="PRO_5046526404" evidence="1">
    <location>
        <begin position="21"/>
        <end position="241"/>
    </location>
</feature>
<dbReference type="RefSeq" id="WP_269031989.1">
    <property type="nucleotide sequence ID" value="NZ_CP114040.1"/>
</dbReference>
<evidence type="ECO:0000313" key="4">
    <source>
        <dbReference type="Proteomes" id="UP001164459"/>
    </source>
</evidence>
<dbReference type="InterPro" id="IPR036680">
    <property type="entry name" value="SPOR-like_sf"/>
</dbReference>
<dbReference type="InterPro" id="IPR007730">
    <property type="entry name" value="SPOR-like_dom"/>
</dbReference>
<keyword evidence="4" id="KW-1185">Reference proteome</keyword>
<accession>A0ABY7GS39</accession>
<keyword evidence="1" id="KW-0732">Signal</keyword>
<evidence type="ECO:0000256" key="1">
    <source>
        <dbReference type="SAM" id="SignalP"/>
    </source>
</evidence>
<dbReference type="EMBL" id="CP114040">
    <property type="protein sequence ID" value="WAS89679.1"/>
    <property type="molecule type" value="Genomic_DNA"/>
</dbReference>
<feature type="domain" description="SPOR" evidence="2">
    <location>
        <begin position="143"/>
        <end position="239"/>
    </location>
</feature>
<evidence type="ECO:0000259" key="2">
    <source>
        <dbReference type="PROSITE" id="PS51724"/>
    </source>
</evidence>
<protein>
    <submittedName>
        <fullName evidence="3">SPOR domain-containing protein</fullName>
    </submittedName>
</protein>
<dbReference type="Gene3D" id="3.30.70.1070">
    <property type="entry name" value="Sporulation related repeat"/>
    <property type="match status" value="1"/>
</dbReference>
<name>A0ABY7GS39_9BACT</name>
<dbReference type="PROSITE" id="PS51724">
    <property type="entry name" value="SPOR"/>
    <property type="match status" value="1"/>
</dbReference>
<organism evidence="3 4">
    <name type="scientific">Nannocystis punicea</name>
    <dbReference type="NCBI Taxonomy" id="2995304"/>
    <lineage>
        <taxon>Bacteria</taxon>
        <taxon>Pseudomonadati</taxon>
        <taxon>Myxococcota</taxon>
        <taxon>Polyangia</taxon>
        <taxon>Nannocystales</taxon>
        <taxon>Nannocystaceae</taxon>
        <taxon>Nannocystis</taxon>
    </lineage>
</organism>
<evidence type="ECO:0000313" key="3">
    <source>
        <dbReference type="EMBL" id="WAS89679.1"/>
    </source>
</evidence>